<evidence type="ECO:0000256" key="2">
    <source>
        <dbReference type="ARBA" id="ARBA00009810"/>
    </source>
</evidence>
<dbReference type="Pfam" id="PF00593">
    <property type="entry name" value="TonB_dep_Rec_b-barrel"/>
    <property type="match status" value="1"/>
</dbReference>
<dbReference type="RefSeq" id="WP_115087535.1">
    <property type="nucleotide sequence ID" value="NZ_CBCSFG010000037.1"/>
</dbReference>
<evidence type="ECO:0000313" key="21">
    <source>
        <dbReference type="Proteomes" id="UP000255177"/>
    </source>
</evidence>
<keyword evidence="21" id="KW-1185">Reference proteome</keyword>
<evidence type="ECO:0000256" key="9">
    <source>
        <dbReference type="ARBA" id="ARBA00023065"/>
    </source>
</evidence>
<evidence type="ECO:0000256" key="16">
    <source>
        <dbReference type="RuleBase" id="RU003357"/>
    </source>
</evidence>
<evidence type="ECO:0000256" key="5">
    <source>
        <dbReference type="ARBA" id="ARBA00022496"/>
    </source>
</evidence>
<protein>
    <submittedName>
        <fullName evidence="20">Putative TonB-dependent receptor</fullName>
    </submittedName>
</protein>
<reference evidence="21" key="1">
    <citation type="submission" date="2018-07" db="EMBL/GenBank/DDBJ databases">
        <authorList>
            <person name="Blom J."/>
        </authorList>
    </citation>
    <scope>NUCLEOTIDE SEQUENCE [LARGE SCALE GENOMIC DNA]</scope>
    <source>
        <strain evidence="21">CCOS 864</strain>
    </source>
</reference>
<dbReference type="PANTHER" id="PTHR32552">
    <property type="entry name" value="FERRICHROME IRON RECEPTOR-RELATED"/>
    <property type="match status" value="1"/>
</dbReference>
<evidence type="ECO:0000256" key="12">
    <source>
        <dbReference type="ARBA" id="ARBA00023170"/>
    </source>
</evidence>
<dbReference type="NCBIfam" id="TIGR01783">
    <property type="entry name" value="TonB-siderophor"/>
    <property type="match status" value="1"/>
</dbReference>
<feature type="domain" description="TonB-dependent receptor plug" evidence="19">
    <location>
        <begin position="59"/>
        <end position="154"/>
    </location>
</feature>
<dbReference type="FunFam" id="2.170.130.10:FF:000001">
    <property type="entry name" value="Catecholate siderophore TonB-dependent receptor"/>
    <property type="match status" value="1"/>
</dbReference>
<evidence type="ECO:0000256" key="13">
    <source>
        <dbReference type="ARBA" id="ARBA00023237"/>
    </source>
</evidence>
<evidence type="ECO:0000256" key="1">
    <source>
        <dbReference type="ARBA" id="ARBA00004571"/>
    </source>
</evidence>
<evidence type="ECO:0000256" key="6">
    <source>
        <dbReference type="ARBA" id="ARBA00022692"/>
    </source>
</evidence>
<evidence type="ECO:0000313" key="20">
    <source>
        <dbReference type="EMBL" id="SUQ63926.1"/>
    </source>
</evidence>
<dbReference type="GO" id="GO:0009279">
    <property type="term" value="C:cell outer membrane"/>
    <property type="evidence" value="ECO:0007669"/>
    <property type="project" value="UniProtKB-SubCell"/>
</dbReference>
<dbReference type="PANTHER" id="PTHR32552:SF68">
    <property type="entry name" value="FERRICHROME OUTER MEMBRANE TRANSPORTER_PHAGE RECEPTOR"/>
    <property type="match status" value="1"/>
</dbReference>
<evidence type="ECO:0000256" key="3">
    <source>
        <dbReference type="ARBA" id="ARBA00022448"/>
    </source>
</evidence>
<dbReference type="SUPFAM" id="SSF56935">
    <property type="entry name" value="Porins"/>
    <property type="match status" value="1"/>
</dbReference>
<evidence type="ECO:0000259" key="18">
    <source>
        <dbReference type="Pfam" id="PF00593"/>
    </source>
</evidence>
<keyword evidence="13 14" id="KW-0998">Cell outer membrane</keyword>
<evidence type="ECO:0000256" key="4">
    <source>
        <dbReference type="ARBA" id="ARBA00022452"/>
    </source>
</evidence>
<evidence type="ECO:0000256" key="11">
    <source>
        <dbReference type="ARBA" id="ARBA00023136"/>
    </source>
</evidence>
<dbReference type="PROSITE" id="PS52016">
    <property type="entry name" value="TONB_DEPENDENT_REC_3"/>
    <property type="match status" value="1"/>
</dbReference>
<dbReference type="AlphaFoldDB" id="A0A380T332"/>
<feature type="signal peptide" evidence="17">
    <location>
        <begin position="1"/>
        <end position="25"/>
    </location>
</feature>
<keyword evidence="7 17" id="KW-0732">Signal</keyword>
<sequence length="704" mass="78059">MVALSRIHPASLSVLGVLVVPALHAETLAIPATSVNSNYEEQSYKASESRSALKIDAPLRDIPQTVNVVPQSVIKDQGAQSMEDVLKNVPGIGLSNGDGQRDQVTIRGFSAIGDMYVDGMRDDALYYRDLSNVERVEVVKGPAAVLYGRGSSGGLINSVSKKPTFNPVQEVGVSFDSEGKRRTQFDTGWADQQQGDKAFRLTGALEDSDTFRDDGYIDRKALAPSAYFKLSDDLELNLGATYLYDKRLIDFGIPALGKRPVDVDRDKRFGAGDPDDDYARSEVFSFSAGVDYRINDSFTLSNTSRYYHYDLDRNNTLADSSPTRFVTAANGELLVKLNRGNVQRTEDGWFNQTELKQQAVLAGMNHNLLYGVELGRQVKDQSVFSQNNVAQVPVFRDGLVDVPFQANRQTAKGTTTQDTAGFYVQDLIELAPQWKALLGVRYDVFDQEYADDLTRTDLSRTDTTWSPRIGLVYQPDAIQSYYVSVSRSYQPSSEVFALSAGNQGLEPEETTNYEIGAKWDLLDSRLALTAALFRLERTNMKTTDPANPAQLVLAGEQRTDGFEATLSGQLTDKWQVYGGFAFLDAEITKSTSRTNGVANEGQTPTLTPRTSANLWLVRSLTEHWRVGMGANYVDERYTALDNVVVMPSYTTVDAALLYNQPKWDMALRLRNVFDRDYYASAHGSVDLITPGAPRTLELSTNYRF</sequence>
<comment type="subcellular location">
    <subcellularLocation>
        <location evidence="1 14">Cell outer membrane</location>
        <topology evidence="1 14">Multi-pass membrane protein</topology>
    </subcellularLocation>
</comment>
<dbReference type="Gene3D" id="2.40.170.20">
    <property type="entry name" value="TonB-dependent receptor, beta-barrel domain"/>
    <property type="match status" value="1"/>
</dbReference>
<evidence type="ECO:0000256" key="15">
    <source>
        <dbReference type="PROSITE-ProRule" id="PRU10144"/>
    </source>
</evidence>
<organism evidence="20 21">
    <name type="scientific">Pseudomonas wadenswilerensis</name>
    <dbReference type="NCBI Taxonomy" id="1785161"/>
    <lineage>
        <taxon>Bacteria</taxon>
        <taxon>Pseudomonadati</taxon>
        <taxon>Pseudomonadota</taxon>
        <taxon>Gammaproteobacteria</taxon>
        <taxon>Pseudomonadales</taxon>
        <taxon>Pseudomonadaceae</taxon>
        <taxon>Pseudomonas</taxon>
    </lineage>
</organism>
<dbReference type="GO" id="GO:0038023">
    <property type="term" value="F:signaling receptor activity"/>
    <property type="evidence" value="ECO:0007669"/>
    <property type="project" value="InterPro"/>
</dbReference>
<dbReference type="GO" id="GO:0015344">
    <property type="term" value="F:siderophore uptake transmembrane transporter activity"/>
    <property type="evidence" value="ECO:0007669"/>
    <property type="project" value="TreeGrafter"/>
</dbReference>
<feature type="domain" description="TonB-dependent receptor-like beta-barrel" evidence="18">
    <location>
        <begin position="228"/>
        <end position="672"/>
    </location>
</feature>
<keyword evidence="4 14" id="KW-1134">Transmembrane beta strand</keyword>
<keyword evidence="6 14" id="KW-0812">Transmembrane</keyword>
<comment type="similarity">
    <text evidence="2 14 16">Belongs to the TonB-dependent receptor family.</text>
</comment>
<keyword evidence="5" id="KW-0410">Iron transport</keyword>
<feature type="chain" id="PRO_5017086432" evidence="17">
    <location>
        <begin position="26"/>
        <end position="704"/>
    </location>
</feature>
<dbReference type="EMBL" id="UIDD01000008">
    <property type="protein sequence ID" value="SUQ63926.1"/>
    <property type="molecule type" value="Genomic_DNA"/>
</dbReference>
<dbReference type="CDD" id="cd01347">
    <property type="entry name" value="ligand_gated_channel"/>
    <property type="match status" value="1"/>
</dbReference>
<keyword evidence="9" id="KW-0406">Ion transport</keyword>
<dbReference type="Gene3D" id="2.170.130.10">
    <property type="entry name" value="TonB-dependent receptor, plug domain"/>
    <property type="match status" value="1"/>
</dbReference>
<evidence type="ECO:0000256" key="7">
    <source>
        <dbReference type="ARBA" id="ARBA00022729"/>
    </source>
</evidence>
<gene>
    <name evidence="20" type="primary">bfrD</name>
    <name evidence="20" type="ORF">CCOS864_03380</name>
</gene>
<evidence type="ECO:0000256" key="17">
    <source>
        <dbReference type="SAM" id="SignalP"/>
    </source>
</evidence>
<dbReference type="InterPro" id="IPR037066">
    <property type="entry name" value="Plug_dom_sf"/>
</dbReference>
<keyword evidence="8" id="KW-0408">Iron</keyword>
<dbReference type="InterPro" id="IPR010917">
    <property type="entry name" value="TonB_rcpt_CS"/>
</dbReference>
<evidence type="ECO:0000259" key="19">
    <source>
        <dbReference type="Pfam" id="PF07715"/>
    </source>
</evidence>
<feature type="short sequence motif" description="TonB C-terminal box" evidence="15">
    <location>
        <begin position="687"/>
        <end position="704"/>
    </location>
</feature>
<keyword evidence="10 16" id="KW-0798">TonB box</keyword>
<proteinExistence type="inferred from homology"/>
<evidence type="ECO:0000256" key="14">
    <source>
        <dbReference type="PROSITE-ProRule" id="PRU01360"/>
    </source>
</evidence>
<dbReference type="InterPro" id="IPR039426">
    <property type="entry name" value="TonB-dep_rcpt-like"/>
</dbReference>
<dbReference type="Proteomes" id="UP000255177">
    <property type="component" value="Unassembled WGS sequence"/>
</dbReference>
<dbReference type="InterPro" id="IPR036942">
    <property type="entry name" value="Beta-barrel_TonB_sf"/>
</dbReference>
<dbReference type="PROSITE" id="PS01156">
    <property type="entry name" value="TONB_DEPENDENT_REC_2"/>
    <property type="match status" value="1"/>
</dbReference>
<keyword evidence="11 14" id="KW-0472">Membrane</keyword>
<accession>A0A380T332</accession>
<dbReference type="GO" id="GO:0015891">
    <property type="term" value="P:siderophore transport"/>
    <property type="evidence" value="ECO:0007669"/>
    <property type="project" value="InterPro"/>
</dbReference>
<dbReference type="InterPro" id="IPR012910">
    <property type="entry name" value="Plug_dom"/>
</dbReference>
<evidence type="ECO:0000256" key="10">
    <source>
        <dbReference type="ARBA" id="ARBA00023077"/>
    </source>
</evidence>
<evidence type="ECO:0000256" key="8">
    <source>
        <dbReference type="ARBA" id="ARBA00023004"/>
    </source>
</evidence>
<dbReference type="Pfam" id="PF07715">
    <property type="entry name" value="Plug"/>
    <property type="match status" value="1"/>
</dbReference>
<dbReference type="InterPro" id="IPR010105">
    <property type="entry name" value="TonB_sidphr_rcpt"/>
</dbReference>
<name>A0A380T332_9PSED</name>
<keyword evidence="3 14" id="KW-0813">Transport</keyword>
<keyword evidence="12 20" id="KW-0675">Receptor</keyword>
<dbReference type="InterPro" id="IPR000531">
    <property type="entry name" value="Beta-barrel_TonB"/>
</dbReference>